<dbReference type="InterPro" id="IPR027417">
    <property type="entry name" value="P-loop_NTPase"/>
</dbReference>
<dbReference type="InterPro" id="IPR050896">
    <property type="entry name" value="Mito_lipid_metab_GTPase"/>
</dbReference>
<sequence>MIRRQLSTGKDDIRVLAERTSTTVDLDNTNVDSITHDLVPQCASCGIQLQSSDADEIGYYKEPANKPKAYNSKRLQFLSAYAQLDQEGRRLLAGEDADARAKQEPVQEPVQEKVEELVCLRCHNALHHNVYKVNEHQPMNMHEVLSPIPLNHQIINVFSAYDFPLSLVPLSSRKNVTYAMNKVDLLAGHKSFVNKYSSFFAEMLKRFTGSKNLVVVSGHTSWGVLELLKKLGNVNYLVGYVNTGKTRLANRLWNSSVQLSSPGAKNVDALGSSHLPSLTRDNIVHKCNQKKVIDTPGFLNHDNVYSLIQEQFLKHTLKGQKILVNDLKTATYIT</sequence>
<keyword evidence="6" id="KW-1185">Reference proteome</keyword>
<name>A0A1E4RVE3_CYBJN</name>
<dbReference type="STRING" id="983966.A0A1E4RVE3"/>
<evidence type="ECO:0000259" key="4">
    <source>
        <dbReference type="Pfam" id="PF01926"/>
    </source>
</evidence>
<accession>A0A1E4RVE3</accession>
<evidence type="ECO:0000256" key="2">
    <source>
        <dbReference type="ARBA" id="ARBA00022946"/>
    </source>
</evidence>
<keyword evidence="2" id="KW-0809">Transit peptide</keyword>
<gene>
    <name evidence="5" type="ORF">CYBJADRAFT_175351</name>
</gene>
<reference evidence="5 6" key="1">
    <citation type="journal article" date="2016" name="Proc. Natl. Acad. Sci. U.S.A.">
        <title>Comparative genomics of biotechnologically important yeasts.</title>
        <authorList>
            <person name="Riley R."/>
            <person name="Haridas S."/>
            <person name="Wolfe K.H."/>
            <person name="Lopes M.R."/>
            <person name="Hittinger C.T."/>
            <person name="Goeker M."/>
            <person name="Salamov A.A."/>
            <person name="Wisecaver J.H."/>
            <person name="Long T.M."/>
            <person name="Calvey C.H."/>
            <person name="Aerts A.L."/>
            <person name="Barry K.W."/>
            <person name="Choi C."/>
            <person name="Clum A."/>
            <person name="Coughlan A.Y."/>
            <person name="Deshpande S."/>
            <person name="Douglass A.P."/>
            <person name="Hanson S.J."/>
            <person name="Klenk H.-P."/>
            <person name="LaButti K.M."/>
            <person name="Lapidus A."/>
            <person name="Lindquist E.A."/>
            <person name="Lipzen A.M."/>
            <person name="Meier-Kolthoff J.P."/>
            <person name="Ohm R.A."/>
            <person name="Otillar R.P."/>
            <person name="Pangilinan J.L."/>
            <person name="Peng Y."/>
            <person name="Rokas A."/>
            <person name="Rosa C.A."/>
            <person name="Scheuner C."/>
            <person name="Sibirny A.A."/>
            <person name="Slot J.C."/>
            <person name="Stielow J.B."/>
            <person name="Sun H."/>
            <person name="Kurtzman C.P."/>
            <person name="Blackwell M."/>
            <person name="Grigoriev I.V."/>
            <person name="Jeffries T.W."/>
        </authorList>
    </citation>
    <scope>NUCLEOTIDE SEQUENCE [LARGE SCALE GENOMIC DNA]</scope>
    <source>
        <strain evidence="6">ATCC 18201 / CBS 1600 / BCRC 20928 / JCM 3617 / NBRC 0987 / NRRL Y-1542</strain>
    </source>
</reference>
<dbReference type="Pfam" id="PF01926">
    <property type="entry name" value="MMR_HSR1"/>
    <property type="match status" value="1"/>
</dbReference>
<feature type="non-terminal residue" evidence="5">
    <location>
        <position position="334"/>
    </location>
</feature>
<dbReference type="EMBL" id="KV453943">
    <property type="protein sequence ID" value="ODV71216.1"/>
    <property type="molecule type" value="Genomic_DNA"/>
</dbReference>
<dbReference type="SUPFAM" id="SSF52540">
    <property type="entry name" value="P-loop containing nucleoside triphosphate hydrolases"/>
    <property type="match status" value="1"/>
</dbReference>
<dbReference type="AlphaFoldDB" id="A0A1E4RVE3"/>
<feature type="domain" description="G" evidence="4">
    <location>
        <begin position="237"/>
        <end position="316"/>
    </location>
</feature>
<dbReference type="GeneID" id="30991089"/>
<evidence type="ECO:0000256" key="3">
    <source>
        <dbReference type="ARBA" id="ARBA00031834"/>
    </source>
</evidence>
<evidence type="ECO:0000256" key="1">
    <source>
        <dbReference type="ARBA" id="ARBA00018901"/>
    </source>
</evidence>
<protein>
    <recommendedName>
        <fullName evidence="1">Genetic interactor of prohibitins 3, mitochondrial</fullName>
    </recommendedName>
    <alternativeName>
        <fullName evidence="3">Found in mitochondrial proteome protein 38</fullName>
    </alternativeName>
</protein>
<organism evidence="5 6">
    <name type="scientific">Cyberlindnera jadinii (strain ATCC 18201 / CBS 1600 / BCRC 20928 / JCM 3617 / NBRC 0987 / NRRL Y-1542)</name>
    <name type="common">Torula yeast</name>
    <name type="synonym">Candida utilis</name>
    <dbReference type="NCBI Taxonomy" id="983966"/>
    <lineage>
        <taxon>Eukaryota</taxon>
        <taxon>Fungi</taxon>
        <taxon>Dikarya</taxon>
        <taxon>Ascomycota</taxon>
        <taxon>Saccharomycotina</taxon>
        <taxon>Saccharomycetes</taxon>
        <taxon>Phaffomycetales</taxon>
        <taxon>Phaffomycetaceae</taxon>
        <taxon>Cyberlindnera</taxon>
    </lineage>
</organism>
<proteinExistence type="predicted"/>
<evidence type="ECO:0000313" key="5">
    <source>
        <dbReference type="EMBL" id="ODV71216.1"/>
    </source>
</evidence>
<dbReference type="Gene3D" id="3.40.50.300">
    <property type="entry name" value="P-loop containing nucleotide triphosphate hydrolases"/>
    <property type="match status" value="1"/>
</dbReference>
<dbReference type="InterPro" id="IPR006073">
    <property type="entry name" value="GTP-bd"/>
</dbReference>
<dbReference type="OrthoDB" id="1696305at2759"/>
<evidence type="ECO:0000313" key="6">
    <source>
        <dbReference type="Proteomes" id="UP000094389"/>
    </source>
</evidence>
<dbReference type="GO" id="GO:0005525">
    <property type="term" value="F:GTP binding"/>
    <property type="evidence" value="ECO:0007669"/>
    <property type="project" value="InterPro"/>
</dbReference>
<dbReference type="GO" id="GO:0005739">
    <property type="term" value="C:mitochondrion"/>
    <property type="evidence" value="ECO:0007669"/>
    <property type="project" value="TreeGrafter"/>
</dbReference>
<dbReference type="RefSeq" id="XP_020068255.1">
    <property type="nucleotide sequence ID" value="XM_020216693.1"/>
</dbReference>
<dbReference type="PANTHER" id="PTHR46434:SF1">
    <property type="entry name" value="GENETIC INTERACTOR OF PROHIBITINS 3, MITOCHONDRIAL"/>
    <property type="match status" value="1"/>
</dbReference>
<dbReference type="Proteomes" id="UP000094389">
    <property type="component" value="Unassembled WGS sequence"/>
</dbReference>
<dbReference type="PANTHER" id="PTHR46434">
    <property type="entry name" value="GENETIC INTERACTOR OF PROHIBITINS 3, MITOCHONDRIAL"/>
    <property type="match status" value="1"/>
</dbReference>